<dbReference type="GO" id="GO:0022857">
    <property type="term" value="F:transmembrane transporter activity"/>
    <property type="evidence" value="ECO:0007669"/>
    <property type="project" value="InterPro"/>
</dbReference>
<dbReference type="Proteomes" id="UP000885931">
    <property type="component" value="Unassembled WGS sequence"/>
</dbReference>
<name>A0A7C1BDI7_UNCW3</name>
<dbReference type="AlphaFoldDB" id="A0A7C1BDI7"/>
<comment type="subcellular location">
    <subcellularLocation>
        <location evidence="1">Cell membrane</location>
        <topology evidence="1">Single-pass membrane protein</topology>
    </subcellularLocation>
    <subcellularLocation>
        <location evidence="7">Cell membrane</location>
        <topology evidence="7">Single-pass type II membrane protein</topology>
    </subcellularLocation>
</comment>
<dbReference type="InterPro" id="IPR003400">
    <property type="entry name" value="ExbD"/>
</dbReference>
<keyword evidence="4 7" id="KW-0812">Transmembrane</keyword>
<gene>
    <name evidence="8" type="ORF">ENG67_01475</name>
</gene>
<evidence type="ECO:0000313" key="8">
    <source>
        <dbReference type="EMBL" id="HDM89863.1"/>
    </source>
</evidence>
<accession>A0A7C1BDI7</accession>
<keyword evidence="5" id="KW-1133">Transmembrane helix</keyword>
<keyword evidence="7" id="KW-0653">Protein transport</keyword>
<organism evidence="8">
    <name type="scientific">candidate division WOR-3 bacterium</name>
    <dbReference type="NCBI Taxonomy" id="2052148"/>
    <lineage>
        <taxon>Bacteria</taxon>
        <taxon>Bacteria division WOR-3</taxon>
    </lineage>
</organism>
<evidence type="ECO:0000256" key="5">
    <source>
        <dbReference type="ARBA" id="ARBA00022989"/>
    </source>
</evidence>
<keyword evidence="6" id="KW-0472">Membrane</keyword>
<dbReference type="PANTHER" id="PTHR30558:SF3">
    <property type="entry name" value="BIOPOLYMER TRANSPORT PROTEIN EXBD-RELATED"/>
    <property type="match status" value="1"/>
</dbReference>
<dbReference type="GO" id="GO:0015031">
    <property type="term" value="P:protein transport"/>
    <property type="evidence" value="ECO:0007669"/>
    <property type="project" value="UniProtKB-KW"/>
</dbReference>
<proteinExistence type="inferred from homology"/>
<comment type="similarity">
    <text evidence="2 7">Belongs to the ExbD/TolR family.</text>
</comment>
<evidence type="ECO:0000256" key="2">
    <source>
        <dbReference type="ARBA" id="ARBA00005811"/>
    </source>
</evidence>
<protein>
    <submittedName>
        <fullName evidence="8">Biopolymer transporter ExbD</fullName>
    </submittedName>
</protein>
<evidence type="ECO:0000256" key="1">
    <source>
        <dbReference type="ARBA" id="ARBA00004162"/>
    </source>
</evidence>
<dbReference type="EMBL" id="DRBW01000053">
    <property type="protein sequence ID" value="HDM89863.1"/>
    <property type="molecule type" value="Genomic_DNA"/>
</dbReference>
<evidence type="ECO:0000256" key="3">
    <source>
        <dbReference type="ARBA" id="ARBA00022475"/>
    </source>
</evidence>
<evidence type="ECO:0000256" key="4">
    <source>
        <dbReference type="ARBA" id="ARBA00022692"/>
    </source>
</evidence>
<keyword evidence="7" id="KW-0813">Transport</keyword>
<dbReference type="Pfam" id="PF02472">
    <property type="entry name" value="ExbD"/>
    <property type="match status" value="1"/>
</dbReference>
<evidence type="ECO:0000256" key="6">
    <source>
        <dbReference type="ARBA" id="ARBA00023136"/>
    </source>
</evidence>
<dbReference type="PANTHER" id="PTHR30558">
    <property type="entry name" value="EXBD MEMBRANE COMPONENT OF PMF-DRIVEN MACROMOLECULE IMPORT SYSTEM"/>
    <property type="match status" value="1"/>
</dbReference>
<dbReference type="Gene3D" id="3.30.420.270">
    <property type="match status" value="1"/>
</dbReference>
<comment type="caution">
    <text evidence="8">The sequence shown here is derived from an EMBL/GenBank/DDBJ whole genome shotgun (WGS) entry which is preliminary data.</text>
</comment>
<reference evidence="8" key="1">
    <citation type="journal article" date="2020" name="mSystems">
        <title>Genome- and Community-Level Interaction Insights into Carbon Utilization and Element Cycling Functions of Hydrothermarchaeota in Hydrothermal Sediment.</title>
        <authorList>
            <person name="Zhou Z."/>
            <person name="Liu Y."/>
            <person name="Xu W."/>
            <person name="Pan J."/>
            <person name="Luo Z.H."/>
            <person name="Li M."/>
        </authorList>
    </citation>
    <scope>NUCLEOTIDE SEQUENCE [LARGE SCALE GENOMIC DNA]</scope>
    <source>
        <strain evidence="8">HyVt-237</strain>
    </source>
</reference>
<sequence length="137" mass="15498">MKIRQKKEMKVVIPTASTSDIAFLLIIFFMLTTVFRKELGLKVTLPQAKRTERILKSRDVANIYIDKDGKISVDDKLVSPQQVALLFKMKLAENPSLIAQIKADKNAKYGVVNDVLDALREAHAFRVVFATEYEKGT</sequence>
<dbReference type="GO" id="GO:0005886">
    <property type="term" value="C:plasma membrane"/>
    <property type="evidence" value="ECO:0007669"/>
    <property type="project" value="UniProtKB-SubCell"/>
</dbReference>
<keyword evidence="3" id="KW-1003">Cell membrane</keyword>
<evidence type="ECO:0000256" key="7">
    <source>
        <dbReference type="RuleBase" id="RU003879"/>
    </source>
</evidence>